<dbReference type="EMBL" id="JAZDWU010000009">
    <property type="protein sequence ID" value="KAK9992215.1"/>
    <property type="molecule type" value="Genomic_DNA"/>
</dbReference>
<dbReference type="PANTHER" id="PTHR33484:SF12">
    <property type="entry name" value="AP2_ERF DOMAIN-CONTAINING PROTEIN"/>
    <property type="match status" value="1"/>
</dbReference>
<sequence>MASQAKADLVKIGMEGFALLDEYCGRSRRPSIHHRSQVPKKQPEIMMIVCKMPAPVINGGTLVTDFTNEKANLIKAGLEGFAQLDEYYGRPRKAERQYFHQGSHQVFKKQPEINSKMAAEIYGGIVITEYKANRYGTGLK</sequence>
<dbReference type="AlphaFoldDB" id="A0AAW2C587"/>
<evidence type="ECO:0000313" key="1">
    <source>
        <dbReference type="EMBL" id="KAK9992215.1"/>
    </source>
</evidence>
<evidence type="ECO:0000313" key="2">
    <source>
        <dbReference type="Proteomes" id="UP001459277"/>
    </source>
</evidence>
<dbReference type="PANTHER" id="PTHR33484">
    <property type="entry name" value="BNAC07G33360D PROTEIN"/>
    <property type="match status" value="1"/>
</dbReference>
<proteinExistence type="predicted"/>
<comment type="caution">
    <text evidence="1">The sequence shown here is derived from an EMBL/GenBank/DDBJ whole genome shotgun (WGS) entry which is preliminary data.</text>
</comment>
<protein>
    <submittedName>
        <fullName evidence="1">Uncharacterized protein</fullName>
    </submittedName>
</protein>
<dbReference type="Proteomes" id="UP001459277">
    <property type="component" value="Unassembled WGS sequence"/>
</dbReference>
<gene>
    <name evidence="1" type="ORF">SO802_027200</name>
</gene>
<organism evidence="1 2">
    <name type="scientific">Lithocarpus litseifolius</name>
    <dbReference type="NCBI Taxonomy" id="425828"/>
    <lineage>
        <taxon>Eukaryota</taxon>
        <taxon>Viridiplantae</taxon>
        <taxon>Streptophyta</taxon>
        <taxon>Embryophyta</taxon>
        <taxon>Tracheophyta</taxon>
        <taxon>Spermatophyta</taxon>
        <taxon>Magnoliopsida</taxon>
        <taxon>eudicotyledons</taxon>
        <taxon>Gunneridae</taxon>
        <taxon>Pentapetalae</taxon>
        <taxon>rosids</taxon>
        <taxon>fabids</taxon>
        <taxon>Fagales</taxon>
        <taxon>Fagaceae</taxon>
        <taxon>Lithocarpus</taxon>
    </lineage>
</organism>
<reference evidence="1 2" key="1">
    <citation type="submission" date="2024-01" db="EMBL/GenBank/DDBJ databases">
        <title>A telomere-to-telomere, gap-free genome of sweet tea (Lithocarpus litseifolius).</title>
        <authorList>
            <person name="Zhou J."/>
        </authorList>
    </citation>
    <scope>NUCLEOTIDE SEQUENCE [LARGE SCALE GENOMIC DNA]</scope>
    <source>
        <strain evidence="1">Zhou-2022a</strain>
        <tissue evidence="1">Leaf</tissue>
    </source>
</reference>
<name>A0AAW2C587_9ROSI</name>
<keyword evidence="2" id="KW-1185">Reference proteome</keyword>
<accession>A0AAW2C587</accession>